<protein>
    <submittedName>
        <fullName evidence="2">Uncharacterized protein</fullName>
    </submittedName>
</protein>
<proteinExistence type="predicted"/>
<comment type="caution">
    <text evidence="2">The sequence shown here is derived from an EMBL/GenBank/DDBJ whole genome shotgun (WGS) entry which is preliminary data.</text>
</comment>
<accession>A0AAN8JV66</accession>
<dbReference type="EMBL" id="JAZGQO010000007">
    <property type="protein sequence ID" value="KAK6183325.1"/>
    <property type="molecule type" value="Genomic_DNA"/>
</dbReference>
<evidence type="ECO:0000313" key="2">
    <source>
        <dbReference type="EMBL" id="KAK6183325.1"/>
    </source>
</evidence>
<reference evidence="2 3" key="1">
    <citation type="submission" date="2024-01" db="EMBL/GenBank/DDBJ databases">
        <title>The genome of the rayed Mediterranean limpet Patella caerulea (Linnaeus, 1758).</title>
        <authorList>
            <person name="Anh-Thu Weber A."/>
            <person name="Halstead-Nussloch G."/>
        </authorList>
    </citation>
    <scope>NUCLEOTIDE SEQUENCE [LARGE SCALE GENOMIC DNA]</scope>
    <source>
        <strain evidence="2">AATW-2023a</strain>
        <tissue evidence="2">Whole specimen</tissue>
    </source>
</reference>
<dbReference type="AlphaFoldDB" id="A0AAN8JV66"/>
<evidence type="ECO:0000256" key="1">
    <source>
        <dbReference type="SAM" id="MobiDB-lite"/>
    </source>
</evidence>
<evidence type="ECO:0000313" key="3">
    <source>
        <dbReference type="Proteomes" id="UP001347796"/>
    </source>
</evidence>
<name>A0AAN8JV66_PATCE</name>
<sequence>MIIKKLHFFGKTTTEEATSRPTKRSPSRRGRSLAYYLPLSGGRQNIRVCQVFYLTTLDINHKHIYYKIS</sequence>
<dbReference type="Proteomes" id="UP001347796">
    <property type="component" value="Unassembled WGS sequence"/>
</dbReference>
<keyword evidence="3" id="KW-1185">Reference proteome</keyword>
<feature type="region of interest" description="Disordered" evidence="1">
    <location>
        <begin position="9"/>
        <end position="29"/>
    </location>
</feature>
<organism evidence="2 3">
    <name type="scientific">Patella caerulea</name>
    <name type="common">Rayed Mediterranean limpet</name>
    <dbReference type="NCBI Taxonomy" id="87958"/>
    <lineage>
        <taxon>Eukaryota</taxon>
        <taxon>Metazoa</taxon>
        <taxon>Spiralia</taxon>
        <taxon>Lophotrochozoa</taxon>
        <taxon>Mollusca</taxon>
        <taxon>Gastropoda</taxon>
        <taxon>Patellogastropoda</taxon>
        <taxon>Patelloidea</taxon>
        <taxon>Patellidae</taxon>
        <taxon>Patella</taxon>
    </lineage>
</organism>
<gene>
    <name evidence="2" type="ORF">SNE40_010827</name>
</gene>